<protein>
    <submittedName>
        <fullName evidence="2">Uncharacterized protein</fullName>
    </submittedName>
</protein>
<gene>
    <name evidence="2" type="ORF">HF325_006021</name>
</gene>
<feature type="compositionally biased region" description="Polar residues" evidence="1">
    <location>
        <begin position="345"/>
        <end position="365"/>
    </location>
</feature>
<evidence type="ECO:0000313" key="3">
    <source>
        <dbReference type="Proteomes" id="UP000649328"/>
    </source>
</evidence>
<evidence type="ECO:0000313" key="2">
    <source>
        <dbReference type="EMBL" id="KAF7999345.1"/>
    </source>
</evidence>
<sequence>MSTPKSKKGASSALTPPTKKLRNNRGVAQNPILRGTLETSLETPQDLNGSNDEGEDEDDVDYVSEVDDDDQDNIEATPSLDDFMDQVLLLNHKRQSPWTERDAPSCATFVALQVVSQQVMQPSAFTATFGKLIPEKIKLERAYEFPSIYLAFRQKFASCSQMHKQYCMRTLDGFKKCFDGTPDEINKVVIWMNLEFDRAFRYCLDENDLSLMEIANTRTLSREVVERKFFPKLIQSAEPVYAFVRESELTVKALNGDVAPLVNFFKSWKISDNDIWMRLCPLLIRQCQTHENLMTFQDELKKHMGRTGKIVGDTQTFVTSIIRKKIFLKKSGNVSKLSELDSPISAKSVSTSTNAAAAPSGLTNSTERKAAGPRLNRHGKPWLPRAEYIKKMRADRGKQTNGNPDSEQKKDD</sequence>
<feature type="compositionally biased region" description="Polar residues" evidence="1">
    <location>
        <begin position="37"/>
        <end position="51"/>
    </location>
</feature>
<reference evidence="2" key="1">
    <citation type="submission" date="2020-10" db="EMBL/GenBank/DDBJ databases">
        <title>The Whole-Genome Sequence of Metschnikowia persimmonesis, a Novel Endophytic Yeast Species Isolated from Medicinal Plant Diospyros kaki Thumb.</title>
        <authorList>
            <person name="Rahmat E."/>
            <person name="Kang Y."/>
        </authorList>
    </citation>
    <scope>NUCLEOTIDE SEQUENCE</scope>
    <source>
        <strain evidence="2">KIOM G15050</strain>
    </source>
</reference>
<dbReference type="EMBL" id="JACBPP010000009">
    <property type="protein sequence ID" value="KAF7999345.1"/>
    <property type="molecule type" value="Genomic_DNA"/>
</dbReference>
<comment type="caution">
    <text evidence="2">The sequence shown here is derived from an EMBL/GenBank/DDBJ whole genome shotgun (WGS) entry which is preliminary data.</text>
</comment>
<accession>A0A8H7GKX1</accession>
<dbReference type="AlphaFoldDB" id="A0A8H7GKX1"/>
<dbReference type="Proteomes" id="UP000649328">
    <property type="component" value="Unassembled WGS sequence"/>
</dbReference>
<feature type="compositionally biased region" description="Basic and acidic residues" evidence="1">
    <location>
        <begin position="387"/>
        <end position="398"/>
    </location>
</feature>
<feature type="region of interest" description="Disordered" evidence="1">
    <location>
        <begin position="1"/>
        <end position="59"/>
    </location>
</feature>
<name>A0A8H7GKX1_9ASCO</name>
<keyword evidence="3" id="KW-1185">Reference proteome</keyword>
<proteinExistence type="predicted"/>
<dbReference type="OrthoDB" id="10324724at2759"/>
<organism evidence="2 3">
    <name type="scientific">Metschnikowia pulcherrima</name>
    <dbReference type="NCBI Taxonomy" id="27326"/>
    <lineage>
        <taxon>Eukaryota</taxon>
        <taxon>Fungi</taxon>
        <taxon>Dikarya</taxon>
        <taxon>Ascomycota</taxon>
        <taxon>Saccharomycotina</taxon>
        <taxon>Pichiomycetes</taxon>
        <taxon>Metschnikowiaceae</taxon>
        <taxon>Metschnikowia</taxon>
    </lineage>
</organism>
<feature type="region of interest" description="Disordered" evidence="1">
    <location>
        <begin position="343"/>
        <end position="412"/>
    </location>
</feature>
<evidence type="ECO:0000256" key="1">
    <source>
        <dbReference type="SAM" id="MobiDB-lite"/>
    </source>
</evidence>